<organism evidence="4 5">
    <name type="scientific">Candidimonas humi</name>
    <dbReference type="NCBI Taxonomy" id="683355"/>
    <lineage>
        <taxon>Bacteria</taxon>
        <taxon>Pseudomonadati</taxon>
        <taxon>Pseudomonadota</taxon>
        <taxon>Betaproteobacteria</taxon>
        <taxon>Burkholderiales</taxon>
        <taxon>Alcaligenaceae</taxon>
        <taxon>Candidimonas</taxon>
    </lineage>
</organism>
<dbReference type="PANTHER" id="PTHR30483:SF38">
    <property type="entry name" value="BLR7848 PROTEIN"/>
    <property type="match status" value="1"/>
</dbReference>
<feature type="signal peptide" evidence="2">
    <location>
        <begin position="1"/>
        <end position="23"/>
    </location>
</feature>
<evidence type="ECO:0000313" key="4">
    <source>
        <dbReference type="EMBL" id="MFC4201833.1"/>
    </source>
</evidence>
<dbReference type="RefSeq" id="WP_217964898.1">
    <property type="nucleotide sequence ID" value="NZ_JAHTBN010000004.1"/>
</dbReference>
<dbReference type="InterPro" id="IPR028081">
    <property type="entry name" value="Leu-bd"/>
</dbReference>
<evidence type="ECO:0000256" key="1">
    <source>
        <dbReference type="ARBA" id="ARBA00022729"/>
    </source>
</evidence>
<gene>
    <name evidence="4" type="ORF">ACFOY1_12800</name>
</gene>
<keyword evidence="5" id="KW-1185">Reference proteome</keyword>
<evidence type="ECO:0000259" key="3">
    <source>
        <dbReference type="Pfam" id="PF13458"/>
    </source>
</evidence>
<dbReference type="CDD" id="cd06336">
    <property type="entry name" value="PBP1_ABC_ligand_binding-like"/>
    <property type="match status" value="1"/>
</dbReference>
<reference evidence="5" key="1">
    <citation type="journal article" date="2019" name="Int. J. Syst. Evol. Microbiol.">
        <title>The Global Catalogue of Microorganisms (GCM) 10K type strain sequencing project: providing services to taxonomists for standard genome sequencing and annotation.</title>
        <authorList>
            <consortium name="The Broad Institute Genomics Platform"/>
            <consortium name="The Broad Institute Genome Sequencing Center for Infectious Disease"/>
            <person name="Wu L."/>
            <person name="Ma J."/>
        </authorList>
    </citation>
    <scope>NUCLEOTIDE SEQUENCE [LARGE SCALE GENOMIC DNA]</scope>
    <source>
        <strain evidence="5">LMG 24813</strain>
    </source>
</reference>
<keyword evidence="1 2" id="KW-0732">Signal</keyword>
<feature type="domain" description="Leucine-binding protein" evidence="3">
    <location>
        <begin position="26"/>
        <end position="373"/>
    </location>
</feature>
<dbReference type="PANTHER" id="PTHR30483">
    <property type="entry name" value="LEUCINE-SPECIFIC-BINDING PROTEIN"/>
    <property type="match status" value="1"/>
</dbReference>
<sequence>MNFIAKAVLPAALLLPLAAQVQAQDTLKIGALVTLSGPAAIWGHAMYYAGQLAADDVNGKGGLEVAGKRYKIEFIPYDDKYQAGAAVTAANRLVFDDKVKYMIGPLGSAPELAVQPITERNKVITFTLAFTSKALSPSKPYSFRVPMTTEETAYPSIEWMVKHFKLKKVGALFPNDETGQAMSGALEKAYGKAGASMSKEFYERQRVDMVPLITRMMAAGIDAIDLNGDPPNTAGLIVKQARELGFKGPIVRNGGPATQEIIAVAGPAAEGVVVSSLTDPDNKAVADYAQRYQAKYHEKMNGFSPAFYDVTHMLFLAMQKAGTVTDSSKVRDQLAGLKDYHGIQGIVNWGGKDKYGINHQMESPFFISEVKGGQEVVRARCTVESCVDAKH</sequence>
<comment type="caution">
    <text evidence="4">The sequence shown here is derived from an EMBL/GenBank/DDBJ whole genome shotgun (WGS) entry which is preliminary data.</text>
</comment>
<accession>A0ABV8P0V3</accession>
<dbReference type="Pfam" id="PF13458">
    <property type="entry name" value="Peripla_BP_6"/>
    <property type="match status" value="1"/>
</dbReference>
<feature type="chain" id="PRO_5045966715" evidence="2">
    <location>
        <begin position="24"/>
        <end position="391"/>
    </location>
</feature>
<dbReference type="EMBL" id="JBHSBV010000004">
    <property type="protein sequence ID" value="MFC4201833.1"/>
    <property type="molecule type" value="Genomic_DNA"/>
</dbReference>
<proteinExistence type="predicted"/>
<protein>
    <submittedName>
        <fullName evidence="4">ABC transporter substrate-binding protein</fullName>
    </submittedName>
</protein>
<name>A0ABV8P0V3_9BURK</name>
<evidence type="ECO:0000256" key="2">
    <source>
        <dbReference type="SAM" id="SignalP"/>
    </source>
</evidence>
<dbReference type="InterPro" id="IPR051010">
    <property type="entry name" value="BCAA_transport"/>
</dbReference>
<evidence type="ECO:0000313" key="5">
    <source>
        <dbReference type="Proteomes" id="UP001595848"/>
    </source>
</evidence>
<dbReference type="Proteomes" id="UP001595848">
    <property type="component" value="Unassembled WGS sequence"/>
</dbReference>